<dbReference type="GO" id="GO:0042575">
    <property type="term" value="C:DNA polymerase complex"/>
    <property type="evidence" value="ECO:0007669"/>
    <property type="project" value="UniProtKB-ARBA"/>
</dbReference>
<dbReference type="Pfam" id="PF17921">
    <property type="entry name" value="Integrase_H2C2"/>
    <property type="match status" value="1"/>
</dbReference>
<dbReference type="GO" id="GO:0071897">
    <property type="term" value="P:DNA biosynthetic process"/>
    <property type="evidence" value="ECO:0007669"/>
    <property type="project" value="UniProtKB-ARBA"/>
</dbReference>
<accession>A0A8X6VGB5</accession>
<dbReference type="SUPFAM" id="SSF53098">
    <property type="entry name" value="Ribonuclease H-like"/>
    <property type="match status" value="1"/>
</dbReference>
<protein>
    <submittedName>
        <fullName evidence="2">Integrase catalytic domain-containing protein</fullName>
    </submittedName>
</protein>
<dbReference type="InterPro" id="IPR012337">
    <property type="entry name" value="RNaseH-like_sf"/>
</dbReference>
<dbReference type="AlphaFoldDB" id="A0A8X6VGB5"/>
<dbReference type="Pfam" id="PF05380">
    <property type="entry name" value="Peptidase_A17"/>
    <property type="match status" value="1"/>
</dbReference>
<feature type="domain" description="Integrase catalytic" evidence="1">
    <location>
        <begin position="987"/>
        <end position="1190"/>
    </location>
</feature>
<dbReference type="Proteomes" id="UP000887159">
    <property type="component" value="Unassembled WGS sequence"/>
</dbReference>
<dbReference type="InterPro" id="IPR008042">
    <property type="entry name" value="Retrotrans_Pao"/>
</dbReference>
<gene>
    <name evidence="2" type="primary">AVEN_124577_1</name>
    <name evidence="2" type="ORF">TNCV_3519121</name>
</gene>
<evidence type="ECO:0000259" key="1">
    <source>
        <dbReference type="PROSITE" id="PS50994"/>
    </source>
</evidence>
<dbReference type="InterPro" id="IPR043502">
    <property type="entry name" value="DNA/RNA_pol_sf"/>
</dbReference>
<organism evidence="2 3">
    <name type="scientific">Trichonephila clavipes</name>
    <name type="common">Golden silk orbweaver</name>
    <name type="synonym">Nephila clavipes</name>
    <dbReference type="NCBI Taxonomy" id="2585209"/>
    <lineage>
        <taxon>Eukaryota</taxon>
        <taxon>Metazoa</taxon>
        <taxon>Ecdysozoa</taxon>
        <taxon>Arthropoda</taxon>
        <taxon>Chelicerata</taxon>
        <taxon>Arachnida</taxon>
        <taxon>Araneae</taxon>
        <taxon>Araneomorphae</taxon>
        <taxon>Entelegynae</taxon>
        <taxon>Araneoidea</taxon>
        <taxon>Nephilidae</taxon>
        <taxon>Trichonephila</taxon>
    </lineage>
</organism>
<dbReference type="InterPro" id="IPR001584">
    <property type="entry name" value="Integrase_cat-core"/>
</dbReference>
<comment type="caution">
    <text evidence="2">The sequence shown here is derived from an EMBL/GenBank/DDBJ whole genome shotgun (WGS) entry which is preliminary data.</text>
</comment>
<dbReference type="PANTHER" id="PTHR47331">
    <property type="entry name" value="PHD-TYPE DOMAIN-CONTAINING PROTEIN"/>
    <property type="match status" value="1"/>
</dbReference>
<dbReference type="GO" id="GO:0015074">
    <property type="term" value="P:DNA integration"/>
    <property type="evidence" value="ECO:0007669"/>
    <property type="project" value="InterPro"/>
</dbReference>
<keyword evidence="3" id="KW-1185">Reference proteome</keyword>
<dbReference type="InterPro" id="IPR036397">
    <property type="entry name" value="RNaseH_sf"/>
</dbReference>
<dbReference type="EMBL" id="BMAU01021345">
    <property type="protein sequence ID" value="GFY17557.1"/>
    <property type="molecule type" value="Genomic_DNA"/>
</dbReference>
<dbReference type="SUPFAM" id="SSF56672">
    <property type="entry name" value="DNA/RNA polymerases"/>
    <property type="match status" value="1"/>
</dbReference>
<evidence type="ECO:0000313" key="2">
    <source>
        <dbReference type="EMBL" id="GFY17557.1"/>
    </source>
</evidence>
<proteinExistence type="predicted"/>
<dbReference type="GO" id="GO:0003676">
    <property type="term" value="F:nucleic acid binding"/>
    <property type="evidence" value="ECO:0007669"/>
    <property type="project" value="InterPro"/>
</dbReference>
<dbReference type="Gene3D" id="3.30.420.10">
    <property type="entry name" value="Ribonuclease H-like superfamily/Ribonuclease H"/>
    <property type="match status" value="1"/>
</dbReference>
<name>A0A8X6VGB5_TRICX</name>
<evidence type="ECO:0000313" key="3">
    <source>
        <dbReference type="Proteomes" id="UP000887159"/>
    </source>
</evidence>
<dbReference type="InterPro" id="IPR041588">
    <property type="entry name" value="Integrase_H2C2"/>
</dbReference>
<sequence>MFQTLDRETAAHVNIRQSGDWFRPLQLGKECDLYFTSSGKPVNETRKDHKYSKLKPFKPAPKVFLNEEKNKNCDLCLRNENHPLYACPQFKRLSVQERVNVVKNKNACFKCLSPDCSVKRCSFRNCFCGKSHNKLIQFPKELNNVSSGGEKRSFPDNPEVVNKSHPGGECSWSVPPQVGCRGFVSTNLVENKKNVLLSTVLCLIKDKYSQWQKVRCLLDVGSQINLISNECLQRLQLKGEKINQSISCINNTSLTVNRGVKASIASEKNSICEEHYAQTHKRDESGKYIVSIPFKEHWLCLGNSKDIALKRLESLWTRLSRDQDYQKLHRGFLKEYEELGHMTEIKESVEPEYTYYMPHHGIYRPQKSTTKLRTLFNASALTANGKSLNSIQYNGGVIQDDLFSLLVRFRKHIYAFTTDIRQMYRIIDVDVSQRPLQRILWKGDVNEPVKVYQLNTVTYGTASAPFLAMRTLKQISIDEGENFPLAASVLCDDFYMDDVLSGANSLEVAKTLQHQLIDILQTAQMSLHKWCGNASELFPTTEKEYDFASPEEIKTLGIAWKSKTDCFNFKVEVEQNAHPTKRSVLSIIARLFDPLGLLGPVITKAKIFMQQLWTLQIDWSERLPEKEAKRAYGAAIYARSINPDGEIKVKLVASKSRVSPIKQVTMPRLELCSAVLLAKLMHKVKRALRMDIISVFFWTDSTIVLSWMKNESRNLKTFVAKRVVIIQQLTELNKWHHVPSEQNPADIISRGLDPEKFQRSELWWFGPAFLEVSSVNFPRYVDEIHKCEHYQRELKDNQESMCILVQNREILPIIDKCSSFLKLQRILAWCVRFKENARNTLQLTTGSLTVAELSTALICLVRNVQYVSFAKEIWCLERRQPLPVSSNLLTLSPFLDERKILCVGERLRHSNLPAQQKHSILIPNNHSICDLIINHYHVLYLHTGTEATLANIRTRFWIVNGRSKVKGIIKQSIKCFKVNETGKNQSMADLPNARVSIARVLSKVGLDFCGLFHIKLISGKAKKVYKCYICIFVCFLVKAIHLEIVSNLSTEAFIGSLKRFISRRGRPSDIFSDNGTNFVGANNEFRKILKGLFKKESSEKFEDFLASESIQWHFNPPATPHFRGLWEAGVKSLKSHLKRVVGNNILTHEEFFTLVTQVEAVLNSRPRCSLSEDTNDDLALTPAHFLTGSPLTSWPDPDFKGIPMNRLRRWELVQ</sequence>
<reference evidence="2" key="1">
    <citation type="submission" date="2020-08" db="EMBL/GenBank/DDBJ databases">
        <title>Multicomponent nature underlies the extraordinary mechanical properties of spider dragline silk.</title>
        <authorList>
            <person name="Kono N."/>
            <person name="Nakamura H."/>
            <person name="Mori M."/>
            <person name="Yoshida Y."/>
            <person name="Ohtoshi R."/>
            <person name="Malay A.D."/>
            <person name="Moran D.A.P."/>
            <person name="Tomita M."/>
            <person name="Numata K."/>
            <person name="Arakawa K."/>
        </authorList>
    </citation>
    <scope>NUCLEOTIDE SEQUENCE</scope>
</reference>
<dbReference type="PROSITE" id="PS50994">
    <property type="entry name" value="INTEGRASE"/>
    <property type="match status" value="1"/>
</dbReference>